<dbReference type="AlphaFoldDB" id="A0AAD4QWC3"/>
<keyword evidence="1" id="KW-1133">Transmembrane helix</keyword>
<evidence type="ECO:0000313" key="4">
    <source>
        <dbReference type="Proteomes" id="UP001201812"/>
    </source>
</evidence>
<keyword evidence="1" id="KW-0472">Membrane</keyword>
<organism evidence="3 4">
    <name type="scientific">Ditylenchus destructor</name>
    <dbReference type="NCBI Taxonomy" id="166010"/>
    <lineage>
        <taxon>Eukaryota</taxon>
        <taxon>Metazoa</taxon>
        <taxon>Ecdysozoa</taxon>
        <taxon>Nematoda</taxon>
        <taxon>Chromadorea</taxon>
        <taxon>Rhabditida</taxon>
        <taxon>Tylenchina</taxon>
        <taxon>Tylenchomorpha</taxon>
        <taxon>Sphaerularioidea</taxon>
        <taxon>Anguinidae</taxon>
        <taxon>Anguininae</taxon>
        <taxon>Ditylenchus</taxon>
    </lineage>
</organism>
<protein>
    <recommendedName>
        <fullName evidence="5">G-protein coupled receptors family 1 profile domain-containing protein</fullName>
    </recommendedName>
</protein>
<keyword evidence="2" id="KW-0732">Signal</keyword>
<evidence type="ECO:0000256" key="2">
    <source>
        <dbReference type="SAM" id="SignalP"/>
    </source>
</evidence>
<dbReference type="Proteomes" id="UP001201812">
    <property type="component" value="Unassembled WGS sequence"/>
</dbReference>
<dbReference type="Gene3D" id="1.20.1070.10">
    <property type="entry name" value="Rhodopsin 7-helix transmembrane proteins"/>
    <property type="match status" value="1"/>
</dbReference>
<dbReference type="EMBL" id="JAKKPZ010000152">
    <property type="protein sequence ID" value="KAI1700220.1"/>
    <property type="molecule type" value="Genomic_DNA"/>
</dbReference>
<name>A0AAD4QWC3_9BILA</name>
<keyword evidence="1" id="KW-0812">Transmembrane</keyword>
<comment type="caution">
    <text evidence="3">The sequence shown here is derived from an EMBL/GenBank/DDBJ whole genome shotgun (WGS) entry which is preliminary data.</text>
</comment>
<feature type="signal peptide" evidence="2">
    <location>
        <begin position="1"/>
        <end position="20"/>
    </location>
</feature>
<evidence type="ECO:0000313" key="3">
    <source>
        <dbReference type="EMBL" id="KAI1700220.1"/>
    </source>
</evidence>
<evidence type="ECO:0008006" key="5">
    <source>
        <dbReference type="Google" id="ProtNLM"/>
    </source>
</evidence>
<gene>
    <name evidence="3" type="ORF">DdX_16838</name>
</gene>
<feature type="transmembrane region" description="Helical" evidence="1">
    <location>
        <begin position="32"/>
        <end position="52"/>
    </location>
</feature>
<accession>A0AAD4QWC3</accession>
<proteinExistence type="predicted"/>
<dbReference type="Pfam" id="PF10320">
    <property type="entry name" value="7TM_GPCR_Srsx"/>
    <property type="match status" value="1"/>
</dbReference>
<sequence length="157" mass="18164">MGWNGSMVFMLFLAMDRLLSVVFPIWHNNVNTIIYTGIMTTIGLCYCLYIILMTYKLALQTPNNNVISEDNTENFQILSDTCRHLMQYGGWYYQHLTSTHFNCGSYVERYGAFKRAFVRAECAQSERRQGGMSRAERRPGGMSRAVGGKLAERRWLY</sequence>
<keyword evidence="4" id="KW-1185">Reference proteome</keyword>
<reference evidence="3" key="1">
    <citation type="submission" date="2022-01" db="EMBL/GenBank/DDBJ databases">
        <title>Genome Sequence Resource for Two Populations of Ditylenchus destructor, the Migratory Endoparasitic Phytonematode.</title>
        <authorList>
            <person name="Zhang H."/>
            <person name="Lin R."/>
            <person name="Xie B."/>
        </authorList>
    </citation>
    <scope>NUCLEOTIDE SEQUENCE</scope>
    <source>
        <strain evidence="3">BazhouSP</strain>
    </source>
</reference>
<dbReference type="InterPro" id="IPR019424">
    <property type="entry name" value="7TM_GPCR_Srsx"/>
</dbReference>
<evidence type="ECO:0000256" key="1">
    <source>
        <dbReference type="SAM" id="Phobius"/>
    </source>
</evidence>
<feature type="chain" id="PRO_5042062907" description="G-protein coupled receptors family 1 profile domain-containing protein" evidence="2">
    <location>
        <begin position="21"/>
        <end position="157"/>
    </location>
</feature>